<dbReference type="SUPFAM" id="SSF160191">
    <property type="entry name" value="YcgL-like"/>
    <property type="match status" value="1"/>
</dbReference>
<dbReference type="Pfam" id="PF05166">
    <property type="entry name" value="YcgL"/>
    <property type="match status" value="1"/>
</dbReference>
<dbReference type="OrthoDB" id="7062382at2"/>
<accession>A0A495RJK8</accession>
<organism evidence="2 3">
    <name type="scientific">Orbus hercynius</name>
    <dbReference type="NCBI Taxonomy" id="593135"/>
    <lineage>
        <taxon>Bacteria</taxon>
        <taxon>Pseudomonadati</taxon>
        <taxon>Pseudomonadota</taxon>
        <taxon>Gammaproteobacteria</taxon>
        <taxon>Orbales</taxon>
        <taxon>Orbaceae</taxon>
        <taxon>Orbus</taxon>
    </lineage>
</organism>
<dbReference type="PANTHER" id="PTHR38109:SF1">
    <property type="entry name" value="PROTEIN YCGL"/>
    <property type="match status" value="1"/>
</dbReference>
<comment type="caution">
    <text evidence="2">The sequence shown here is derived from an EMBL/GenBank/DDBJ whole genome shotgun (WGS) entry which is preliminary data.</text>
</comment>
<sequence length="85" mass="9933">MMWCYIYRSSKKENSYLYVAKENDFSQVPKVLMDVFGTPSFAMKVLLDGKRQFVVGHAQEIEDKINSDGFFLQMLKDDDFYIGTN</sequence>
<dbReference type="Proteomes" id="UP000278542">
    <property type="component" value="Unassembled WGS sequence"/>
</dbReference>
<feature type="domain" description="YcgL" evidence="1">
    <location>
        <begin position="2"/>
        <end position="85"/>
    </location>
</feature>
<keyword evidence="3" id="KW-1185">Reference proteome</keyword>
<name>A0A495RJK8_9GAMM</name>
<dbReference type="InterPro" id="IPR038068">
    <property type="entry name" value="YcgL-like_sf"/>
</dbReference>
<protein>
    <recommendedName>
        <fullName evidence="1">YcgL domain-containing protein</fullName>
    </recommendedName>
</protein>
<dbReference type="Gene3D" id="3.10.510.20">
    <property type="entry name" value="YcgL domain"/>
    <property type="match status" value="1"/>
</dbReference>
<gene>
    <name evidence="2" type="ORF">DES39_0174</name>
</gene>
<evidence type="ECO:0000313" key="2">
    <source>
        <dbReference type="EMBL" id="RKS86968.1"/>
    </source>
</evidence>
<dbReference type="AlphaFoldDB" id="A0A495RJK8"/>
<dbReference type="InterPro" id="IPR027354">
    <property type="entry name" value="YcgL_dom"/>
</dbReference>
<dbReference type="PANTHER" id="PTHR38109">
    <property type="entry name" value="PROTEIN YCGL"/>
    <property type="match status" value="1"/>
</dbReference>
<dbReference type="PROSITE" id="PS51648">
    <property type="entry name" value="YCGL"/>
    <property type="match status" value="1"/>
</dbReference>
<evidence type="ECO:0000259" key="1">
    <source>
        <dbReference type="PROSITE" id="PS51648"/>
    </source>
</evidence>
<evidence type="ECO:0000313" key="3">
    <source>
        <dbReference type="Proteomes" id="UP000278542"/>
    </source>
</evidence>
<proteinExistence type="predicted"/>
<dbReference type="EMBL" id="RBWY01000001">
    <property type="protein sequence ID" value="RKS86968.1"/>
    <property type="molecule type" value="Genomic_DNA"/>
</dbReference>
<reference evidence="2 3" key="1">
    <citation type="submission" date="2018-10" db="EMBL/GenBank/DDBJ databases">
        <title>Genomic Encyclopedia of Type Strains, Phase IV (KMG-IV): sequencing the most valuable type-strain genomes for metagenomic binning, comparative biology and taxonomic classification.</title>
        <authorList>
            <person name="Goeker M."/>
        </authorList>
    </citation>
    <scope>NUCLEOTIDE SEQUENCE [LARGE SCALE GENOMIC DNA]</scope>
    <source>
        <strain evidence="2 3">DSM 22228</strain>
    </source>
</reference>